<dbReference type="PANTHER" id="PTHR12570">
    <property type="match status" value="1"/>
</dbReference>
<feature type="transmembrane region" description="Helical" evidence="6">
    <location>
        <begin position="27"/>
        <end position="49"/>
    </location>
</feature>
<feature type="transmembrane region" description="Helical" evidence="6">
    <location>
        <begin position="208"/>
        <end position="228"/>
    </location>
</feature>
<keyword evidence="4 6" id="KW-0472">Membrane</keyword>
<accession>A0ABR3J215</accession>
<feature type="transmembrane region" description="Helical" evidence="6">
    <location>
        <begin position="364"/>
        <end position="383"/>
    </location>
</feature>
<feature type="compositionally biased region" description="Polar residues" evidence="5">
    <location>
        <begin position="582"/>
        <end position="600"/>
    </location>
</feature>
<evidence type="ECO:0000256" key="3">
    <source>
        <dbReference type="ARBA" id="ARBA00022989"/>
    </source>
</evidence>
<feature type="compositionally biased region" description="Basic and acidic residues" evidence="5">
    <location>
        <begin position="527"/>
        <end position="546"/>
    </location>
</feature>
<sequence>MPFPALPQPNLHLANANRYSLDDLPKVSTSTFIGITVAIAGNVLISLALNIQKLAHQRVEAAKLAKGRNRPSASPPSSPGHAHSAAQQDTLNQGSTKGNAPSETQPLIASATAETRHDYGSAAEASEGHQKPFAWLLPLRIKTQVPSTVDEPDEVSESSSQPAAIVVDIPLADSISRLKDGQRNSSSPPRNSQPAEGGNEGDYLKSKLWWLGFCLMNIGECGNFISYGFAPASIVAPLGTFALIANCVFAPFIIGERFRKRDLLGIFIAIVGAITVVLSSNATDARLGADGLLRAIAQIPFIIYSCLYILAAVLLSALSQGSLAKKWVFVDVGLCAIFGGFTVLSTKAVSTLLTLEGYHMFARWITYPVIIVLIGTGIGQIRYLNRALMNFDSKVVIPIQFVLFNLSAIVGSAILFGDFRRAKFHQVVTFLYGCAATFCGVFIIAWSQSDTDSDSEYETEEPPSSLSPDTPFSRRDDSRLGGSLSRHRTALVLPSGPKSAPILRTRRSAISLLGISPAQHLLLVHTPPREPHGRLRDLDGDRDPLRTPDSAYRRRTISWVGEENRSGAGTRDSSLLGRRLQRSGTSDGVTNTGRSPGSAQ</sequence>
<dbReference type="EMBL" id="JASNQZ010000012">
    <property type="protein sequence ID" value="KAL0949638.1"/>
    <property type="molecule type" value="Genomic_DNA"/>
</dbReference>
<feature type="region of interest" description="Disordered" evidence="5">
    <location>
        <begin position="177"/>
        <end position="199"/>
    </location>
</feature>
<evidence type="ECO:0000256" key="5">
    <source>
        <dbReference type="SAM" id="MobiDB-lite"/>
    </source>
</evidence>
<feature type="region of interest" description="Disordered" evidence="5">
    <location>
        <begin position="525"/>
        <end position="600"/>
    </location>
</feature>
<comment type="subcellular location">
    <subcellularLocation>
        <location evidence="1">Membrane</location>
        <topology evidence="1">Multi-pass membrane protein</topology>
    </subcellularLocation>
</comment>
<feature type="region of interest" description="Disordered" evidence="5">
    <location>
        <begin position="453"/>
        <end position="482"/>
    </location>
</feature>
<feature type="region of interest" description="Disordered" evidence="5">
    <location>
        <begin position="63"/>
        <end position="103"/>
    </location>
</feature>
<feature type="compositionally biased region" description="Polar residues" evidence="5">
    <location>
        <begin position="87"/>
        <end position="103"/>
    </location>
</feature>
<keyword evidence="3 6" id="KW-1133">Transmembrane helix</keyword>
<keyword evidence="8" id="KW-1185">Reference proteome</keyword>
<keyword evidence="2 6" id="KW-0812">Transmembrane</keyword>
<dbReference type="InterPro" id="IPR037185">
    <property type="entry name" value="EmrE-like"/>
</dbReference>
<evidence type="ECO:0000313" key="8">
    <source>
        <dbReference type="Proteomes" id="UP001556367"/>
    </source>
</evidence>
<dbReference type="InterPro" id="IPR008521">
    <property type="entry name" value="Mg_trans_NIPA"/>
</dbReference>
<organism evidence="7 8">
    <name type="scientific">Hohenbuehelia grisea</name>
    <dbReference type="NCBI Taxonomy" id="104357"/>
    <lineage>
        <taxon>Eukaryota</taxon>
        <taxon>Fungi</taxon>
        <taxon>Dikarya</taxon>
        <taxon>Basidiomycota</taxon>
        <taxon>Agaricomycotina</taxon>
        <taxon>Agaricomycetes</taxon>
        <taxon>Agaricomycetidae</taxon>
        <taxon>Agaricales</taxon>
        <taxon>Pleurotineae</taxon>
        <taxon>Pleurotaceae</taxon>
        <taxon>Hohenbuehelia</taxon>
    </lineage>
</organism>
<evidence type="ECO:0000256" key="6">
    <source>
        <dbReference type="SAM" id="Phobius"/>
    </source>
</evidence>
<reference evidence="8" key="1">
    <citation type="submission" date="2024-06" db="EMBL/GenBank/DDBJ databases">
        <title>Multi-omics analyses provide insights into the biosynthesis of the anticancer antibiotic pleurotin in Hohenbuehelia grisea.</title>
        <authorList>
            <person name="Weaver J.A."/>
            <person name="Alberti F."/>
        </authorList>
    </citation>
    <scope>NUCLEOTIDE SEQUENCE [LARGE SCALE GENOMIC DNA]</scope>
    <source>
        <strain evidence="8">T-177</strain>
    </source>
</reference>
<feature type="transmembrane region" description="Helical" evidence="6">
    <location>
        <begin position="234"/>
        <end position="254"/>
    </location>
</feature>
<dbReference type="Pfam" id="PF05653">
    <property type="entry name" value="Mg_trans_NIPA"/>
    <property type="match status" value="1"/>
</dbReference>
<protein>
    <recommendedName>
        <fullName evidence="9">DUF803-domain-containing protein</fullName>
    </recommendedName>
</protein>
<evidence type="ECO:0000256" key="2">
    <source>
        <dbReference type="ARBA" id="ARBA00022692"/>
    </source>
</evidence>
<feature type="transmembrane region" description="Helical" evidence="6">
    <location>
        <begin position="327"/>
        <end position="344"/>
    </location>
</feature>
<feature type="compositionally biased region" description="Low complexity" evidence="5">
    <location>
        <begin position="183"/>
        <end position="194"/>
    </location>
</feature>
<evidence type="ECO:0000256" key="1">
    <source>
        <dbReference type="ARBA" id="ARBA00004141"/>
    </source>
</evidence>
<dbReference type="Proteomes" id="UP001556367">
    <property type="component" value="Unassembled WGS sequence"/>
</dbReference>
<feature type="transmembrane region" description="Helical" evidence="6">
    <location>
        <begin position="295"/>
        <end position="315"/>
    </location>
</feature>
<feature type="transmembrane region" description="Helical" evidence="6">
    <location>
        <begin position="395"/>
        <end position="415"/>
    </location>
</feature>
<comment type="caution">
    <text evidence="7">The sequence shown here is derived from an EMBL/GenBank/DDBJ whole genome shotgun (WGS) entry which is preliminary data.</text>
</comment>
<evidence type="ECO:0008006" key="9">
    <source>
        <dbReference type="Google" id="ProtNLM"/>
    </source>
</evidence>
<feature type="transmembrane region" description="Helical" evidence="6">
    <location>
        <begin position="427"/>
        <end position="446"/>
    </location>
</feature>
<feature type="compositionally biased region" description="Low complexity" evidence="5">
    <location>
        <begin position="462"/>
        <end position="471"/>
    </location>
</feature>
<feature type="transmembrane region" description="Helical" evidence="6">
    <location>
        <begin position="263"/>
        <end position="283"/>
    </location>
</feature>
<name>A0ABR3J215_9AGAR</name>
<evidence type="ECO:0000256" key="4">
    <source>
        <dbReference type="ARBA" id="ARBA00023136"/>
    </source>
</evidence>
<gene>
    <name evidence="7" type="ORF">HGRIS_009683</name>
</gene>
<dbReference type="SUPFAM" id="SSF103481">
    <property type="entry name" value="Multidrug resistance efflux transporter EmrE"/>
    <property type="match status" value="1"/>
</dbReference>
<evidence type="ECO:0000313" key="7">
    <source>
        <dbReference type="EMBL" id="KAL0949638.1"/>
    </source>
</evidence>
<dbReference type="PANTHER" id="PTHR12570:SF65">
    <property type="entry name" value="MAGNESIUM TRANSPORTER NIPA9-RELATED"/>
    <property type="match status" value="1"/>
</dbReference>
<proteinExistence type="predicted"/>